<gene>
    <name evidence="1" type="ORF">NECAME_17184</name>
</gene>
<dbReference type="SUPFAM" id="SSF50998">
    <property type="entry name" value="Quinoprotein alcohol dehydrogenase-like"/>
    <property type="match status" value="1"/>
</dbReference>
<dbReference type="OrthoDB" id="756370at2759"/>
<evidence type="ECO:0000313" key="1">
    <source>
        <dbReference type="EMBL" id="ETN84273.1"/>
    </source>
</evidence>
<evidence type="ECO:0008006" key="3">
    <source>
        <dbReference type="Google" id="ProtNLM"/>
    </source>
</evidence>
<keyword evidence="2" id="KW-1185">Reference proteome</keyword>
<dbReference type="AlphaFoldDB" id="W2TR78"/>
<dbReference type="EMBL" id="KI657974">
    <property type="protein sequence ID" value="ETN84273.1"/>
    <property type="molecule type" value="Genomic_DNA"/>
</dbReference>
<dbReference type="InterPro" id="IPR011047">
    <property type="entry name" value="Quinoprotein_ADH-like_sf"/>
</dbReference>
<reference evidence="2" key="1">
    <citation type="journal article" date="2014" name="Nat. Genet.">
        <title>Genome of the human hookworm Necator americanus.</title>
        <authorList>
            <person name="Tang Y.T."/>
            <person name="Gao X."/>
            <person name="Rosa B.A."/>
            <person name="Abubucker S."/>
            <person name="Hallsworth-Pepin K."/>
            <person name="Martin J."/>
            <person name="Tyagi R."/>
            <person name="Heizer E."/>
            <person name="Zhang X."/>
            <person name="Bhonagiri-Palsikar V."/>
            <person name="Minx P."/>
            <person name="Warren W.C."/>
            <person name="Wang Q."/>
            <person name="Zhan B."/>
            <person name="Hotez P.J."/>
            <person name="Sternberg P.W."/>
            <person name="Dougall A."/>
            <person name="Gaze S.T."/>
            <person name="Mulvenna J."/>
            <person name="Sotillo J."/>
            <person name="Ranganathan S."/>
            <person name="Rabelo E.M."/>
            <person name="Wilson R.K."/>
            <person name="Felgner P.L."/>
            <person name="Bethony J."/>
            <person name="Hawdon J.M."/>
            <person name="Gasser R.B."/>
            <person name="Loukas A."/>
            <person name="Mitreva M."/>
        </authorList>
    </citation>
    <scope>NUCLEOTIDE SEQUENCE [LARGE SCALE GENOMIC DNA]</scope>
</reference>
<evidence type="ECO:0000313" key="2">
    <source>
        <dbReference type="Proteomes" id="UP000053676"/>
    </source>
</evidence>
<dbReference type="Proteomes" id="UP000053676">
    <property type="component" value="Unassembled WGS sequence"/>
</dbReference>
<proteinExistence type="predicted"/>
<organism evidence="1 2">
    <name type="scientific">Necator americanus</name>
    <name type="common">Human hookworm</name>
    <dbReference type="NCBI Taxonomy" id="51031"/>
    <lineage>
        <taxon>Eukaryota</taxon>
        <taxon>Metazoa</taxon>
        <taxon>Ecdysozoa</taxon>
        <taxon>Nematoda</taxon>
        <taxon>Chromadorea</taxon>
        <taxon>Rhabditida</taxon>
        <taxon>Rhabditina</taxon>
        <taxon>Rhabditomorpha</taxon>
        <taxon>Strongyloidea</taxon>
        <taxon>Ancylostomatidae</taxon>
        <taxon>Bunostominae</taxon>
        <taxon>Necator</taxon>
    </lineage>
</organism>
<name>W2TR78_NECAM</name>
<protein>
    <recommendedName>
        <fullName evidence="3">WD domain, G-beta repeat protein</fullName>
    </recommendedName>
</protein>
<dbReference type="KEGG" id="nai:NECAME_17184"/>
<sequence length="206" mass="23571">MALLELESLVTGKKSVQQGSLRSNLRRGLLRNMYVPKLSSGELLAAVDIHYQRITRIALSADESVLFTASADGNISCYLISEYHLCAARFLHFDLFPTGEVFLPPNTCLHILALICNVIRVKDFWHDEVDHLLSNLMQESEERRESERQQILDGLCPVDNFRRLFECVSVATTPAQRSRACHRNHRASFVHELLGREWKMFPGDIF</sequence>
<accession>W2TR78</accession>
<dbReference type="STRING" id="51031.W2TR78"/>